<dbReference type="Proteomes" id="UP000006322">
    <property type="component" value="Unassembled WGS sequence"/>
</dbReference>
<name>K7AC31_9ALTE</name>
<proteinExistence type="predicted"/>
<evidence type="ECO:0000313" key="2">
    <source>
        <dbReference type="Proteomes" id="UP000006322"/>
    </source>
</evidence>
<organism evidence="1 2">
    <name type="scientific">Paraglaciecola polaris LMG 21857</name>
    <dbReference type="NCBI Taxonomy" id="1129793"/>
    <lineage>
        <taxon>Bacteria</taxon>
        <taxon>Pseudomonadati</taxon>
        <taxon>Pseudomonadota</taxon>
        <taxon>Gammaproteobacteria</taxon>
        <taxon>Alteromonadales</taxon>
        <taxon>Alteromonadaceae</taxon>
        <taxon>Paraglaciecola</taxon>
    </lineage>
</organism>
<keyword evidence="2" id="KW-1185">Reference proteome</keyword>
<dbReference type="RefSeq" id="WP_007104689.1">
    <property type="nucleotide sequence ID" value="NZ_BAER01000045.1"/>
</dbReference>
<dbReference type="AlphaFoldDB" id="K7AC31"/>
<dbReference type="EMBL" id="BAER01000045">
    <property type="protein sequence ID" value="GAC32905.1"/>
    <property type="molecule type" value="Genomic_DNA"/>
</dbReference>
<sequence>MKKCDLFPVMDNQRKRLKQLAGLSNLLVSAGGQTNHSLNDLSACISIVSDLASDSLVNHERISDSVTQLSIVSDCVAGLG</sequence>
<protein>
    <submittedName>
        <fullName evidence="1">Uncharacterized protein</fullName>
    </submittedName>
</protein>
<gene>
    <name evidence="1" type="ORF">GPLA_1998</name>
</gene>
<comment type="caution">
    <text evidence="1">The sequence shown here is derived from an EMBL/GenBank/DDBJ whole genome shotgun (WGS) entry which is preliminary data.</text>
</comment>
<evidence type="ECO:0000313" key="1">
    <source>
        <dbReference type="EMBL" id="GAC32905.1"/>
    </source>
</evidence>
<dbReference type="STRING" id="1129793.GPLA_1998"/>
<dbReference type="OrthoDB" id="6388081at2"/>
<reference evidence="2" key="1">
    <citation type="journal article" date="2014" name="Environ. Microbiol.">
        <title>Comparative genomics of the marine bacterial genus Glaciecola reveals the high degree of genomic diversity and genomic characteristic for cold adaptation.</title>
        <authorList>
            <person name="Qin Q.L."/>
            <person name="Xie B.B."/>
            <person name="Yu Y."/>
            <person name="Shu Y.L."/>
            <person name="Rong J.C."/>
            <person name="Zhang Y.J."/>
            <person name="Zhao D.L."/>
            <person name="Chen X.L."/>
            <person name="Zhang X.Y."/>
            <person name="Chen B."/>
            <person name="Zhou B.C."/>
            <person name="Zhang Y.Z."/>
        </authorList>
    </citation>
    <scope>NUCLEOTIDE SEQUENCE [LARGE SCALE GENOMIC DNA]</scope>
    <source>
        <strain evidence="2">LMG 21857</strain>
    </source>
</reference>
<accession>K7AC31</accession>